<proteinExistence type="predicted"/>
<dbReference type="PANTHER" id="PTHR15484:SF8">
    <property type="entry name" value="DNA-DIRECTED RNA POLYMERASE I SUBUNIT RPA34"/>
    <property type="match status" value="1"/>
</dbReference>
<feature type="compositionally biased region" description="Acidic residues" evidence="1">
    <location>
        <begin position="681"/>
        <end position="692"/>
    </location>
</feature>
<organism evidence="3">
    <name type="scientific">Caenorhabditis brenneri</name>
    <name type="common">Nematode worm</name>
    <dbReference type="NCBI Taxonomy" id="135651"/>
    <lineage>
        <taxon>Eukaryota</taxon>
        <taxon>Metazoa</taxon>
        <taxon>Ecdysozoa</taxon>
        <taxon>Nematoda</taxon>
        <taxon>Chromadorea</taxon>
        <taxon>Rhabditida</taxon>
        <taxon>Rhabditina</taxon>
        <taxon>Rhabditomorpha</taxon>
        <taxon>Rhabditoidea</taxon>
        <taxon>Rhabditidae</taxon>
        <taxon>Peloderinae</taxon>
        <taxon>Caenorhabditis</taxon>
    </lineage>
</organism>
<feature type="compositionally biased region" description="Basic and acidic residues" evidence="1">
    <location>
        <begin position="7"/>
        <end position="18"/>
    </location>
</feature>
<evidence type="ECO:0000313" key="3">
    <source>
        <dbReference type="Proteomes" id="UP000008068"/>
    </source>
</evidence>
<protein>
    <submittedName>
        <fullName evidence="2">Uncharacterized protein</fullName>
    </submittedName>
</protein>
<dbReference type="AlphaFoldDB" id="G0PGN1"/>
<accession>G0PGN1</accession>
<dbReference type="GO" id="GO:0003723">
    <property type="term" value="F:RNA binding"/>
    <property type="evidence" value="ECO:0007669"/>
    <property type="project" value="TreeGrafter"/>
</dbReference>
<dbReference type="STRING" id="135651.G0PGN1"/>
<dbReference type="GO" id="GO:0006360">
    <property type="term" value="P:transcription by RNA polymerase I"/>
    <property type="evidence" value="ECO:0007669"/>
    <property type="project" value="InterPro"/>
</dbReference>
<feature type="compositionally biased region" description="Acidic residues" evidence="1">
    <location>
        <begin position="642"/>
        <end position="664"/>
    </location>
</feature>
<dbReference type="InterPro" id="IPR013240">
    <property type="entry name" value="DNA-dir_RNA_pol1_su_RPA34"/>
</dbReference>
<feature type="compositionally biased region" description="Acidic residues" evidence="1">
    <location>
        <begin position="895"/>
        <end position="909"/>
    </location>
</feature>
<feature type="region of interest" description="Disordered" evidence="1">
    <location>
        <begin position="639"/>
        <end position="955"/>
    </location>
</feature>
<dbReference type="FunCoup" id="G0PGN1">
    <property type="interactions" value="1985"/>
</dbReference>
<evidence type="ECO:0000313" key="2">
    <source>
        <dbReference type="EMBL" id="EGT55395.1"/>
    </source>
</evidence>
<name>G0PGN1_CAEBE</name>
<sequence length="955" mass="111567">MEDDPEDSKSMRKAKKEEELDEDVLPANGLFNHDGHLFYHASIQQLTKAQYKRAEDHGINLRSKKRFTLEESVRIFKNWHHYATENSLHLERALDYLTAKKKDKHITQHQEDNHFWVKLCNGLPHRSGIRIKTRAQQMMTDAFMKELDWSNLEEQIQKKYCEYETYDESKMQKMQKLVEKGYSASYAAEILDLPVTKAINMTTKIKNIEERDDQAMMNSVFDAAFHFGLDYSKLQKCVYTGDEFDLDRLRKDMKIDELSSKLQVSEQRCNALLKSLLKSILDKYQKFLKKKNSEDEAWDATLLEFTDKPPIKEDQLYKAVEVFCKHMEKEDTKLNLHRESLAKLVKSNGITGFHCFRSEFRYIRKRICEEMLRPLQKELFEHLRRDFRLQLKLHCLLWSYKKLEVWDKIVVPEGKTRYEVVLDSEISNPLASKMTIKFLKNEKVVEWIMDHRSTKHRRNSAIRRLEAGVESFILYIYQKSSGAKLKFPANLADLVSPDITIKSILSEILDPQNSEYLSIKRVRNIVEDASGNKILVRLKNKYIIKREKDEDPDSEEVPDVGTVENLLEHSRHLTSKVRDERRREIEDILEKADPSNIRKKFQNQEEADEIWLGEELYRQKQVMNRAAMMIENRTVKSKEFIDSDDSSSDEEERKDDVEEEEDLDDSRNPEDSEGVEKDSSSDEEEISMDSDEVVGNPGGSEDVDDANSVIGERDSEAPFENSGDAEVPEEDSESAPIAPEDFPSISEDVTEKKKKKKRKHQDSEDVETPESAPIIPDDVESLEDALSSSEAVTEKKKSKKRKNRDSDDVEAPEEIPSIDFEHVTNRKKKKKKRQDSENLEEVPTTSEDVGAPEDVPEKHKKKKKKHQDDVEDPEHSDDVVTEKKKKKKRKHRDSEDAETMEPLEDVEASEDVKPKKEKKRKHRDLDEAPEDVPSISEDRKKKKNKKRRREELEEN</sequence>
<dbReference type="HOGENOM" id="CLU_013996_0_0_1"/>
<reference evidence="3" key="1">
    <citation type="submission" date="2011-07" db="EMBL/GenBank/DDBJ databases">
        <authorList>
            <consortium name="Caenorhabditis brenneri Sequencing and Analysis Consortium"/>
            <person name="Wilson R.K."/>
        </authorList>
    </citation>
    <scope>NUCLEOTIDE SEQUENCE [LARGE SCALE GENOMIC DNA]</scope>
    <source>
        <strain evidence="3">PB2801</strain>
    </source>
</reference>
<dbReference type="InParanoid" id="G0PGN1"/>
<feature type="compositionally biased region" description="Basic and acidic residues" evidence="1">
    <location>
        <begin position="665"/>
        <end position="680"/>
    </location>
</feature>
<dbReference type="OrthoDB" id="5872911at2759"/>
<dbReference type="EMBL" id="GL380429">
    <property type="protein sequence ID" value="EGT55395.1"/>
    <property type="molecule type" value="Genomic_DNA"/>
</dbReference>
<keyword evidence="3" id="KW-1185">Reference proteome</keyword>
<dbReference type="GO" id="GO:0005736">
    <property type="term" value="C:RNA polymerase I complex"/>
    <property type="evidence" value="ECO:0007669"/>
    <property type="project" value="TreeGrafter"/>
</dbReference>
<gene>
    <name evidence="2" type="ORF">CAEBREN_28389</name>
</gene>
<feature type="region of interest" description="Disordered" evidence="1">
    <location>
        <begin position="1"/>
        <end position="20"/>
    </location>
</feature>
<dbReference type="Proteomes" id="UP000008068">
    <property type="component" value="Unassembled WGS sequence"/>
</dbReference>
<dbReference type="PANTHER" id="PTHR15484">
    <property type="entry name" value="DNA-DIRECTED RNA POLYMERASE I SUBUNIT RPA34"/>
    <property type="match status" value="1"/>
</dbReference>
<dbReference type="eggNOG" id="KOG4253">
    <property type="taxonomic scope" value="Eukaryota"/>
</dbReference>
<evidence type="ECO:0000256" key="1">
    <source>
        <dbReference type="SAM" id="MobiDB-lite"/>
    </source>
</evidence>